<dbReference type="Proteomes" id="UP001501600">
    <property type="component" value="Unassembled WGS sequence"/>
</dbReference>
<gene>
    <name evidence="11" type="ORF">GCM10025772_17310</name>
</gene>
<dbReference type="Pfam" id="PF09976">
    <property type="entry name" value="TPR_21"/>
    <property type="match status" value="1"/>
</dbReference>
<evidence type="ECO:0000259" key="10">
    <source>
        <dbReference type="Pfam" id="PF09976"/>
    </source>
</evidence>
<dbReference type="Gene3D" id="1.25.40.10">
    <property type="entry name" value="Tetratricopeptide repeat domain"/>
    <property type="match status" value="1"/>
</dbReference>
<dbReference type="PANTHER" id="PTHR38035">
    <property type="entry name" value="UPF0070 PROTEIN YFGM"/>
    <property type="match status" value="1"/>
</dbReference>
<evidence type="ECO:0000256" key="7">
    <source>
        <dbReference type="ARBA" id="ARBA00024197"/>
    </source>
</evidence>
<evidence type="ECO:0000313" key="12">
    <source>
        <dbReference type="Proteomes" id="UP001501600"/>
    </source>
</evidence>
<accession>A0ABP9S6L4</accession>
<keyword evidence="4 9" id="KW-1133">Transmembrane helix</keyword>
<keyword evidence="12" id="KW-1185">Reference proteome</keyword>
<keyword evidence="5 9" id="KW-0472">Membrane</keyword>
<name>A0ABP9S6L4_9GAMM</name>
<feature type="transmembrane region" description="Helical" evidence="9">
    <location>
        <begin position="21"/>
        <end position="42"/>
    </location>
</feature>
<sequence>MEIYSTEEQQVEALKRFWKEYGVSIIGGAALGLGGLFGWNAWQDHQQSQQEAASAAFAELMQNTSSTEQMQAAAETFRTEHNEAGYNALVDLMQARVAVDSGDLSKAETLLKDAVAKLDSSTRPLAQLRLARVQAAQEELAAAQATLAAIDNEAFAALRDELKGDLLKQQGDLEGARAAYESAMQAGGAMASPALQLKLDGLAQAS</sequence>
<protein>
    <recommendedName>
        <fullName evidence="8">Ancillary SecYEG translocon subunit</fullName>
    </recommendedName>
</protein>
<dbReference type="EMBL" id="BAABLF010000009">
    <property type="protein sequence ID" value="GAA5191119.1"/>
    <property type="molecule type" value="Genomic_DNA"/>
</dbReference>
<keyword evidence="6" id="KW-0143">Chaperone</keyword>
<evidence type="ECO:0000256" key="9">
    <source>
        <dbReference type="SAM" id="Phobius"/>
    </source>
</evidence>
<evidence type="ECO:0000256" key="3">
    <source>
        <dbReference type="ARBA" id="ARBA00022692"/>
    </source>
</evidence>
<keyword evidence="2" id="KW-1003">Cell membrane</keyword>
<dbReference type="InterPro" id="IPR011990">
    <property type="entry name" value="TPR-like_helical_dom_sf"/>
</dbReference>
<proteinExistence type="inferred from homology"/>
<evidence type="ECO:0000256" key="8">
    <source>
        <dbReference type="ARBA" id="ARBA00024235"/>
    </source>
</evidence>
<evidence type="ECO:0000256" key="1">
    <source>
        <dbReference type="ARBA" id="ARBA00004401"/>
    </source>
</evidence>
<dbReference type="PIRSF" id="PIRSF006170">
    <property type="entry name" value="YfgM"/>
    <property type="match status" value="1"/>
</dbReference>
<evidence type="ECO:0000256" key="6">
    <source>
        <dbReference type="ARBA" id="ARBA00023186"/>
    </source>
</evidence>
<dbReference type="InterPro" id="IPR018704">
    <property type="entry name" value="SecYEG/CpoB_TPR"/>
</dbReference>
<reference evidence="12" key="1">
    <citation type="journal article" date="2019" name="Int. J. Syst. Evol. Microbiol.">
        <title>The Global Catalogue of Microorganisms (GCM) 10K type strain sequencing project: providing services to taxonomists for standard genome sequencing and annotation.</title>
        <authorList>
            <consortium name="The Broad Institute Genomics Platform"/>
            <consortium name="The Broad Institute Genome Sequencing Center for Infectious Disease"/>
            <person name="Wu L."/>
            <person name="Ma J."/>
        </authorList>
    </citation>
    <scope>NUCLEOTIDE SEQUENCE [LARGE SCALE GENOMIC DNA]</scope>
    <source>
        <strain evidence="12">JCM 18720</strain>
    </source>
</reference>
<dbReference type="InterPro" id="IPR026039">
    <property type="entry name" value="YfgM"/>
</dbReference>
<evidence type="ECO:0000256" key="4">
    <source>
        <dbReference type="ARBA" id="ARBA00022989"/>
    </source>
</evidence>
<evidence type="ECO:0000313" key="11">
    <source>
        <dbReference type="EMBL" id="GAA5191119.1"/>
    </source>
</evidence>
<comment type="similarity">
    <text evidence="7">Belongs to the YfgM family.</text>
</comment>
<dbReference type="RefSeq" id="WP_345316660.1">
    <property type="nucleotide sequence ID" value="NZ_BAABLF010000009.1"/>
</dbReference>
<evidence type="ECO:0000256" key="5">
    <source>
        <dbReference type="ARBA" id="ARBA00023136"/>
    </source>
</evidence>
<comment type="caution">
    <text evidence="11">The sequence shown here is derived from an EMBL/GenBank/DDBJ whole genome shotgun (WGS) entry which is preliminary data.</text>
</comment>
<organism evidence="11 12">
    <name type="scientific">Ferrimonas gelatinilytica</name>
    <dbReference type="NCBI Taxonomy" id="1255257"/>
    <lineage>
        <taxon>Bacteria</taxon>
        <taxon>Pseudomonadati</taxon>
        <taxon>Pseudomonadota</taxon>
        <taxon>Gammaproteobacteria</taxon>
        <taxon>Alteromonadales</taxon>
        <taxon>Ferrimonadaceae</taxon>
        <taxon>Ferrimonas</taxon>
    </lineage>
</organism>
<comment type="subcellular location">
    <subcellularLocation>
        <location evidence="1">Cell membrane</location>
        <topology evidence="1">Single-pass type II membrane protein</topology>
    </subcellularLocation>
</comment>
<dbReference type="PANTHER" id="PTHR38035:SF1">
    <property type="entry name" value="ANCILLARY SECYEG TRANSLOCON SUBUNIT"/>
    <property type="match status" value="1"/>
</dbReference>
<keyword evidence="3 9" id="KW-0812">Transmembrane</keyword>
<feature type="domain" description="Ancillary SecYEG translocon subunit/Cell division coordinator CpoB TPR" evidence="10">
    <location>
        <begin position="15"/>
        <end position="203"/>
    </location>
</feature>
<evidence type="ECO:0000256" key="2">
    <source>
        <dbReference type="ARBA" id="ARBA00022475"/>
    </source>
</evidence>